<gene>
    <name evidence="1" type="ORF">L2E82_12657</name>
</gene>
<reference evidence="1 2" key="2">
    <citation type="journal article" date="2022" name="Mol. Ecol. Resour.">
        <title>The genomes of chicory, endive, great burdock and yacon provide insights into Asteraceae paleo-polyploidization history and plant inulin production.</title>
        <authorList>
            <person name="Fan W."/>
            <person name="Wang S."/>
            <person name="Wang H."/>
            <person name="Wang A."/>
            <person name="Jiang F."/>
            <person name="Liu H."/>
            <person name="Zhao H."/>
            <person name="Xu D."/>
            <person name="Zhang Y."/>
        </authorList>
    </citation>
    <scope>NUCLEOTIDE SEQUENCE [LARGE SCALE GENOMIC DNA]</scope>
    <source>
        <strain evidence="2">cv. Punajuju</strain>
        <tissue evidence="1">Leaves</tissue>
    </source>
</reference>
<keyword evidence="2" id="KW-1185">Reference proteome</keyword>
<proteinExistence type="predicted"/>
<organism evidence="1 2">
    <name type="scientific">Cichorium intybus</name>
    <name type="common">Chicory</name>
    <dbReference type="NCBI Taxonomy" id="13427"/>
    <lineage>
        <taxon>Eukaryota</taxon>
        <taxon>Viridiplantae</taxon>
        <taxon>Streptophyta</taxon>
        <taxon>Embryophyta</taxon>
        <taxon>Tracheophyta</taxon>
        <taxon>Spermatophyta</taxon>
        <taxon>Magnoliopsida</taxon>
        <taxon>eudicotyledons</taxon>
        <taxon>Gunneridae</taxon>
        <taxon>Pentapetalae</taxon>
        <taxon>asterids</taxon>
        <taxon>campanulids</taxon>
        <taxon>Asterales</taxon>
        <taxon>Asteraceae</taxon>
        <taxon>Cichorioideae</taxon>
        <taxon>Cichorieae</taxon>
        <taxon>Cichoriinae</taxon>
        <taxon>Cichorium</taxon>
    </lineage>
</organism>
<dbReference type="EMBL" id="CM042010">
    <property type="protein sequence ID" value="KAI3782605.1"/>
    <property type="molecule type" value="Genomic_DNA"/>
</dbReference>
<accession>A0ACB9GHP9</accession>
<reference evidence="2" key="1">
    <citation type="journal article" date="2022" name="Mol. Ecol. Resour.">
        <title>The genomes of chicory, endive, great burdock and yacon provide insights into Asteraceae palaeo-polyploidization history and plant inulin production.</title>
        <authorList>
            <person name="Fan W."/>
            <person name="Wang S."/>
            <person name="Wang H."/>
            <person name="Wang A."/>
            <person name="Jiang F."/>
            <person name="Liu H."/>
            <person name="Zhao H."/>
            <person name="Xu D."/>
            <person name="Zhang Y."/>
        </authorList>
    </citation>
    <scope>NUCLEOTIDE SEQUENCE [LARGE SCALE GENOMIC DNA]</scope>
    <source>
        <strain evidence="2">cv. Punajuju</strain>
    </source>
</reference>
<dbReference type="Proteomes" id="UP001055811">
    <property type="component" value="Linkage Group LG02"/>
</dbReference>
<comment type="caution">
    <text evidence="1">The sequence shown here is derived from an EMBL/GenBank/DDBJ whole genome shotgun (WGS) entry which is preliminary data.</text>
</comment>
<name>A0ACB9GHP9_CICIN</name>
<evidence type="ECO:0000313" key="1">
    <source>
        <dbReference type="EMBL" id="KAI3782605.1"/>
    </source>
</evidence>
<sequence length="89" mass="9830">MICPIKNPKSWFCLILSVWSGLFRHEVSRVLGGVHSPGYLVWIIDDPDVGKRTLMLQIVAIIAEGRAIGKPAPILYVSGEEILCGCRKP</sequence>
<protein>
    <submittedName>
        <fullName evidence="1">Uncharacterized protein</fullName>
    </submittedName>
</protein>
<evidence type="ECO:0000313" key="2">
    <source>
        <dbReference type="Proteomes" id="UP001055811"/>
    </source>
</evidence>